<dbReference type="InterPro" id="IPR044862">
    <property type="entry name" value="Pro_4_hyd_alph_FE2OG_OXY"/>
</dbReference>
<gene>
    <name evidence="3" type="ORF">Vbra_17083</name>
</gene>
<feature type="domain" description="Fe2OG dioxygenase" evidence="2">
    <location>
        <begin position="134"/>
        <end position="236"/>
    </location>
</feature>
<dbReference type="PhylomeDB" id="A0A0G4G653"/>
<dbReference type="InterPro" id="IPR005123">
    <property type="entry name" value="Oxoglu/Fe-dep_dioxygenase_dom"/>
</dbReference>
<protein>
    <recommendedName>
        <fullName evidence="2">Fe2OG dioxygenase domain-containing protein</fullName>
    </recommendedName>
</protein>
<dbReference type="Proteomes" id="UP000041254">
    <property type="component" value="Unassembled WGS sequence"/>
</dbReference>
<evidence type="ECO:0000259" key="2">
    <source>
        <dbReference type="PROSITE" id="PS51471"/>
    </source>
</evidence>
<dbReference type="PANTHER" id="PTHR33099:SF7">
    <property type="entry name" value="MYND-TYPE DOMAIN-CONTAINING PROTEIN"/>
    <property type="match status" value="1"/>
</dbReference>
<organism evidence="3 4">
    <name type="scientific">Vitrella brassicaformis (strain CCMP3155)</name>
    <dbReference type="NCBI Taxonomy" id="1169540"/>
    <lineage>
        <taxon>Eukaryota</taxon>
        <taxon>Sar</taxon>
        <taxon>Alveolata</taxon>
        <taxon>Colpodellida</taxon>
        <taxon>Vitrellaceae</taxon>
        <taxon>Vitrella</taxon>
    </lineage>
</organism>
<dbReference type="OrthoDB" id="27483at2759"/>
<dbReference type="AlphaFoldDB" id="A0A0G4G653"/>
<accession>A0A0G4G653</accession>
<keyword evidence="1" id="KW-0408">Iron</keyword>
<sequence length="456" mass="52382">MQVSHERAGGVVDAALGYLKKHETPRPFVSGTSDLVPSIISRDNTSAQWSLQPNFQLPGAPFSPADLQDVYEKHASQSPFGVKDKTVVDPDVRNSREVHADQVSVRSQGGRWENVIDGICRVVEHEMTPGYRVSADFYKALIYAEGDHFRIHKDTQRNKEMFGSLLVFLPTDYSGGDFLLHDGDAFDGERFNNETRVALESGQCRWLTFLADIPHRVMPVESGHRLVLSYNLRRERIADQERERLGPLPTSLQDLVDMLREHFKPTKDKKRASRFVFRLEHDYTPSSVGPDFLKGTDAALYQLLARDFNVSFEMLNEYKWFDDPASYSLIGEAGADVLRTGTADISDEEKDAVLRKYWEDNFRSEVEERFDSGGYDYYERRRLWKMEEEGREESEEEKAQRKKNVISKKRDQAIGNWRNFLADAQIIRQYAEGDESDSDALLCRVDKTHVSYVFPV</sequence>
<dbReference type="GO" id="GO:0046872">
    <property type="term" value="F:metal ion binding"/>
    <property type="evidence" value="ECO:0007669"/>
    <property type="project" value="UniProtKB-KW"/>
</dbReference>
<dbReference type="EMBL" id="CDMY01000571">
    <property type="protein sequence ID" value="CEM23727.1"/>
    <property type="molecule type" value="Genomic_DNA"/>
</dbReference>
<reference evidence="3 4" key="1">
    <citation type="submission" date="2014-11" db="EMBL/GenBank/DDBJ databases">
        <authorList>
            <person name="Zhu J."/>
            <person name="Qi W."/>
            <person name="Song R."/>
        </authorList>
    </citation>
    <scope>NUCLEOTIDE SEQUENCE [LARGE SCALE GENOMIC DNA]</scope>
</reference>
<keyword evidence="4" id="KW-1185">Reference proteome</keyword>
<evidence type="ECO:0000313" key="4">
    <source>
        <dbReference type="Proteomes" id="UP000041254"/>
    </source>
</evidence>
<dbReference type="Gene3D" id="2.60.120.620">
    <property type="entry name" value="q2cbj1_9rhob like domain"/>
    <property type="match status" value="1"/>
</dbReference>
<comment type="similarity">
    <text evidence="1">Belongs to the iron/ascorbate-dependent oxidoreductase family.</text>
</comment>
<dbReference type="GO" id="GO:0016491">
    <property type="term" value="F:oxidoreductase activity"/>
    <property type="evidence" value="ECO:0007669"/>
    <property type="project" value="UniProtKB-KW"/>
</dbReference>
<proteinExistence type="inferred from homology"/>
<dbReference type="VEuPathDB" id="CryptoDB:Vbra_17083"/>
<dbReference type="Pfam" id="PF13640">
    <property type="entry name" value="2OG-FeII_Oxy_3"/>
    <property type="match status" value="1"/>
</dbReference>
<evidence type="ECO:0000313" key="3">
    <source>
        <dbReference type="EMBL" id="CEM23727.1"/>
    </source>
</evidence>
<keyword evidence="1" id="KW-0560">Oxidoreductase</keyword>
<keyword evidence="1" id="KW-0479">Metal-binding</keyword>
<dbReference type="PANTHER" id="PTHR33099">
    <property type="entry name" value="FE2OG DIOXYGENASE DOMAIN-CONTAINING PROTEIN"/>
    <property type="match status" value="1"/>
</dbReference>
<dbReference type="InParanoid" id="A0A0G4G653"/>
<dbReference type="PROSITE" id="PS51471">
    <property type="entry name" value="FE2OG_OXY"/>
    <property type="match status" value="1"/>
</dbReference>
<name>A0A0G4G653_VITBC</name>
<evidence type="ECO:0000256" key="1">
    <source>
        <dbReference type="RuleBase" id="RU003682"/>
    </source>
</evidence>